<organism evidence="2 3">
    <name type="scientific">Pelobates cultripes</name>
    <name type="common">Western spadefoot toad</name>
    <dbReference type="NCBI Taxonomy" id="61616"/>
    <lineage>
        <taxon>Eukaryota</taxon>
        <taxon>Metazoa</taxon>
        <taxon>Chordata</taxon>
        <taxon>Craniata</taxon>
        <taxon>Vertebrata</taxon>
        <taxon>Euteleostomi</taxon>
        <taxon>Amphibia</taxon>
        <taxon>Batrachia</taxon>
        <taxon>Anura</taxon>
        <taxon>Pelobatoidea</taxon>
        <taxon>Pelobatidae</taxon>
        <taxon>Pelobates</taxon>
    </lineage>
</organism>
<keyword evidence="1" id="KW-0175">Coiled coil</keyword>
<dbReference type="InterPro" id="IPR004244">
    <property type="entry name" value="Transposase_22"/>
</dbReference>
<dbReference type="InterPro" id="IPR042566">
    <property type="entry name" value="L1_C"/>
</dbReference>
<evidence type="ECO:0000256" key="1">
    <source>
        <dbReference type="SAM" id="Coils"/>
    </source>
</evidence>
<protein>
    <submittedName>
        <fullName evidence="2">Uncharacterized protein</fullName>
    </submittedName>
</protein>
<evidence type="ECO:0000313" key="2">
    <source>
        <dbReference type="EMBL" id="CAH2282452.1"/>
    </source>
</evidence>
<evidence type="ECO:0000313" key="3">
    <source>
        <dbReference type="Proteomes" id="UP001295444"/>
    </source>
</evidence>
<reference evidence="2" key="1">
    <citation type="submission" date="2022-03" db="EMBL/GenBank/DDBJ databases">
        <authorList>
            <person name="Alioto T."/>
            <person name="Alioto T."/>
            <person name="Gomez Garrido J."/>
        </authorList>
    </citation>
    <scope>NUCLEOTIDE SEQUENCE</scope>
</reference>
<dbReference type="AlphaFoldDB" id="A0AAD1VZJ2"/>
<feature type="coiled-coil region" evidence="1">
    <location>
        <begin position="24"/>
        <end position="58"/>
    </location>
</feature>
<dbReference type="EMBL" id="OW240915">
    <property type="protein sequence ID" value="CAH2282452.1"/>
    <property type="molecule type" value="Genomic_DNA"/>
</dbReference>
<gene>
    <name evidence="2" type="ORF">PECUL_23A056482</name>
</gene>
<sequence>MLSAELRKELYEVGQRTSQVEKKMDKFAEAHNSLADKLQEMEAALQEHKLKLVDIEDRIRRNNLRIRGIPESVLPSALNTYLLDFFQAFIPEIHPDQLLIDRAHRLRRPQHLPTTAARDVIVRVHFFHAKERLARDCRAAEMLEPYQVLKIFTDLSAVTLQFRKRMAPITAALRTHRVAYRWGFPAKLLISYKNGIH</sequence>
<keyword evidence="3" id="KW-1185">Reference proteome</keyword>
<accession>A0AAD1VZJ2</accession>
<dbReference type="Proteomes" id="UP001295444">
    <property type="component" value="Chromosome 04"/>
</dbReference>
<dbReference type="Gene3D" id="3.30.70.1820">
    <property type="entry name" value="L1 transposable element, RRM domain"/>
    <property type="match status" value="1"/>
</dbReference>
<name>A0AAD1VZJ2_PELCU</name>
<dbReference type="PANTHER" id="PTHR11505">
    <property type="entry name" value="L1 TRANSPOSABLE ELEMENT-RELATED"/>
    <property type="match status" value="1"/>
</dbReference>
<proteinExistence type="predicted"/>
<dbReference type="Gene3D" id="3.30.250.20">
    <property type="entry name" value="L1 transposable element, C-terminal domain"/>
    <property type="match status" value="1"/>
</dbReference>